<dbReference type="InterPro" id="IPR036388">
    <property type="entry name" value="WH-like_DNA-bd_sf"/>
</dbReference>
<dbReference type="OrthoDB" id="5140481at2"/>
<dbReference type="Gene3D" id="1.10.10.10">
    <property type="entry name" value="Winged helix-like DNA-binding domain superfamily/Winged helix DNA-binding domain"/>
    <property type="match status" value="1"/>
</dbReference>
<gene>
    <name evidence="2" type="ORF">SAMN05421811_112196</name>
</gene>
<dbReference type="STRING" id="568860.SAMN05421811_112196"/>
<evidence type="ECO:0000313" key="2">
    <source>
        <dbReference type="EMBL" id="SEU35133.1"/>
    </source>
</evidence>
<dbReference type="EMBL" id="FOHX01000012">
    <property type="protein sequence ID" value="SEU35133.1"/>
    <property type="molecule type" value="Genomic_DNA"/>
</dbReference>
<dbReference type="RefSeq" id="WP_091088842.1">
    <property type="nucleotide sequence ID" value="NZ_FOHX01000012.1"/>
</dbReference>
<organism evidence="2 3">
    <name type="scientific">Nonomuraea wenchangensis</name>
    <dbReference type="NCBI Taxonomy" id="568860"/>
    <lineage>
        <taxon>Bacteria</taxon>
        <taxon>Bacillati</taxon>
        <taxon>Actinomycetota</taxon>
        <taxon>Actinomycetes</taxon>
        <taxon>Streptosporangiales</taxon>
        <taxon>Streptosporangiaceae</taxon>
        <taxon>Nonomuraea</taxon>
    </lineage>
</organism>
<name>A0A1I0L5V4_9ACTN</name>
<accession>A0A1I0L5V4</accession>
<dbReference type="Pfam" id="PF21321">
    <property type="entry name" value="HTH_66"/>
    <property type="match status" value="1"/>
</dbReference>
<dbReference type="InterPro" id="IPR007367">
    <property type="entry name" value="DUF433"/>
</dbReference>
<feature type="domain" description="Putative antitoxin VapB45-like DNA-binding HTH" evidence="1">
    <location>
        <begin position="14"/>
        <end position="96"/>
    </location>
</feature>
<proteinExistence type="predicted"/>
<evidence type="ECO:0000313" key="3">
    <source>
        <dbReference type="Proteomes" id="UP000199361"/>
    </source>
</evidence>
<dbReference type="AlphaFoldDB" id="A0A1I0L5V4"/>
<protein>
    <recommendedName>
        <fullName evidence="1">Putative antitoxin VapB45-like DNA-binding HTH domain-containing protein</fullName>
    </recommendedName>
</protein>
<sequence length="238" mass="26148">MTTSMVDDYRYVTPLYTKGQAADLIGVPRQTFRNWAVGYAYKRVDGVSVAAEPLVTTAGSPRQHSPTVPFVGLAEGFMLAAFRSAGVPMTRIRPAIQWLERNIGLAQALASQRLATDGAEVLWDFKHHTNVPAEREAVDGLVVVRKGGQQVFRPVIRDYLQRVSYQDGWVRVIRLPSYRSVEVTVDPWINGGQPTLASRGIRIADVLGRLRAGEDALDIAGDYQLSLSEVELLAAQAA</sequence>
<dbReference type="Proteomes" id="UP000199361">
    <property type="component" value="Unassembled WGS sequence"/>
</dbReference>
<reference evidence="2 3" key="1">
    <citation type="submission" date="2016-10" db="EMBL/GenBank/DDBJ databases">
        <authorList>
            <person name="de Groot N.N."/>
        </authorList>
    </citation>
    <scope>NUCLEOTIDE SEQUENCE [LARGE SCALE GENOMIC DNA]</scope>
    <source>
        <strain evidence="2 3">CGMCC 4.5598</strain>
    </source>
</reference>
<keyword evidence="3" id="KW-1185">Reference proteome</keyword>
<dbReference type="InterPro" id="IPR048708">
    <property type="entry name" value="VapB45-like_HTH"/>
</dbReference>
<evidence type="ECO:0000259" key="1">
    <source>
        <dbReference type="Pfam" id="PF21321"/>
    </source>
</evidence>
<dbReference type="Pfam" id="PF04255">
    <property type="entry name" value="DUF433"/>
    <property type="match status" value="1"/>
</dbReference>